<dbReference type="PROSITE" id="PS51450">
    <property type="entry name" value="LRR"/>
    <property type="match status" value="1"/>
</dbReference>
<dbReference type="InterPro" id="IPR050216">
    <property type="entry name" value="LRR_domain-containing"/>
</dbReference>
<dbReference type="InterPro" id="IPR003591">
    <property type="entry name" value="Leu-rich_rpt_typical-subtyp"/>
</dbReference>
<evidence type="ECO:0000256" key="1">
    <source>
        <dbReference type="ARBA" id="ARBA00022614"/>
    </source>
</evidence>
<keyword evidence="1" id="KW-0433">Leucine-rich repeat</keyword>
<keyword evidence="4" id="KW-1185">Reference proteome</keyword>
<evidence type="ECO:0000313" key="4">
    <source>
        <dbReference type="Proteomes" id="UP001162164"/>
    </source>
</evidence>
<evidence type="ECO:0000256" key="2">
    <source>
        <dbReference type="ARBA" id="ARBA00022737"/>
    </source>
</evidence>
<name>A0ABQ9J5R3_9CUCU</name>
<dbReference type="InterPro" id="IPR001611">
    <property type="entry name" value="Leu-rich_rpt"/>
</dbReference>
<organism evidence="3 4">
    <name type="scientific">Molorchus minor</name>
    <dbReference type="NCBI Taxonomy" id="1323400"/>
    <lineage>
        <taxon>Eukaryota</taxon>
        <taxon>Metazoa</taxon>
        <taxon>Ecdysozoa</taxon>
        <taxon>Arthropoda</taxon>
        <taxon>Hexapoda</taxon>
        <taxon>Insecta</taxon>
        <taxon>Pterygota</taxon>
        <taxon>Neoptera</taxon>
        <taxon>Endopterygota</taxon>
        <taxon>Coleoptera</taxon>
        <taxon>Polyphaga</taxon>
        <taxon>Cucujiformia</taxon>
        <taxon>Chrysomeloidea</taxon>
        <taxon>Cerambycidae</taxon>
        <taxon>Lamiinae</taxon>
        <taxon>Monochamini</taxon>
        <taxon>Molorchus</taxon>
    </lineage>
</organism>
<dbReference type="PANTHER" id="PTHR48051:SF54">
    <property type="entry name" value="LEUCINE-RICH REPEAT-CONTAINING PROTEIN"/>
    <property type="match status" value="1"/>
</dbReference>
<proteinExistence type="predicted"/>
<keyword evidence="2" id="KW-0677">Repeat</keyword>
<dbReference type="EMBL" id="JAPWTJ010001209">
    <property type="protein sequence ID" value="KAJ8973257.1"/>
    <property type="molecule type" value="Genomic_DNA"/>
</dbReference>
<protein>
    <submittedName>
        <fullName evidence="3">Uncharacterized protein</fullName>
    </submittedName>
</protein>
<comment type="caution">
    <text evidence="3">The sequence shown here is derived from an EMBL/GenBank/DDBJ whole genome shotgun (WGS) entry which is preliminary data.</text>
</comment>
<evidence type="ECO:0000313" key="3">
    <source>
        <dbReference type="EMBL" id="KAJ8973257.1"/>
    </source>
</evidence>
<dbReference type="SMART" id="SM00369">
    <property type="entry name" value="LRR_TYP"/>
    <property type="match status" value="5"/>
</dbReference>
<gene>
    <name evidence="3" type="ORF">NQ317_015702</name>
</gene>
<dbReference type="SUPFAM" id="SSF52058">
    <property type="entry name" value="L domain-like"/>
    <property type="match status" value="1"/>
</dbReference>
<accession>A0ABQ9J5R3</accession>
<dbReference type="Proteomes" id="UP001162164">
    <property type="component" value="Unassembled WGS sequence"/>
</dbReference>
<sequence length="487" mass="56772">MGIGSRSEIVGSRIAYKENDDVIEINSLLPQLCDNTESLSIDYLFEYIIPERESEITIDITKISVLDLSHCNLTALPIDCKKLNLKHLGLAHNELKEVPLCLYSGLKYLESLDLSYNSIELFDMEPECLPYIKIIKLNNNKFENVPKWFLMFKCTNLEEFNYSHNKSKHYKYLKGSINISRMKLQKLELINSRLIDEDYSLLKCYKFLKFLDISNEDKAHINTFNELDELFVKPHWKELTVLKLNSLSLSIFPEGIAWMCSLAELYITDNSLSWLPDGLQYLINLEVLDISCNGIIAIPEFMLSLQRLRALLASDNFIQVVPDFAQMNNLKTLDLYHNSLDEITFNFTSIDSVDLEYNYYDTKGLENYCTYKEKVSRLRKEFRREERYNAPKIFEEQDSISPATSDSEENYEKWKGVVRTVPIGIEETENWDLPAKVKLKNPEIDSIDDEWQGEDNNLRLSKSCESKTKIYISDDDWMFVDCENVES</sequence>
<dbReference type="Gene3D" id="3.80.10.10">
    <property type="entry name" value="Ribonuclease Inhibitor"/>
    <property type="match status" value="2"/>
</dbReference>
<dbReference type="InterPro" id="IPR032675">
    <property type="entry name" value="LRR_dom_sf"/>
</dbReference>
<dbReference type="PANTHER" id="PTHR48051">
    <property type="match status" value="1"/>
</dbReference>
<reference evidence="3" key="1">
    <citation type="journal article" date="2023" name="Insect Mol. Biol.">
        <title>Genome sequencing provides insights into the evolution of gene families encoding plant cell wall-degrading enzymes in longhorned beetles.</title>
        <authorList>
            <person name="Shin N.R."/>
            <person name="Okamura Y."/>
            <person name="Kirsch R."/>
            <person name="Pauchet Y."/>
        </authorList>
    </citation>
    <scope>NUCLEOTIDE SEQUENCE</scope>
    <source>
        <strain evidence="3">MMC_N1</strain>
    </source>
</reference>